<feature type="domain" description="M23ase beta-sheet core" evidence="4">
    <location>
        <begin position="330"/>
        <end position="421"/>
    </location>
</feature>
<dbReference type="STRING" id="644282.Deba_1239"/>
<dbReference type="EMBL" id="CP002085">
    <property type="protein sequence ID" value="ADK84607.1"/>
    <property type="molecule type" value="Genomic_DNA"/>
</dbReference>
<sequence length="469" mass="51158">MAMKLRPWLLAPIIIIVLLAGLAVFLWPHYEGNVPRITLEKAPKGLGLKNEIDFQVTDQGKGLRWVRVYLRQGQKTAMLLEHKPEGPTASVALKATAAPLAMGFSQGPAELVIEASDNSLRNWGSGNLSQIVLPLAIDTTPPRIMQRSGITYVNRGGSAVAVYEIDDGTTEHGVMVGQRRFKGHNPWPDQPRAAMCLFAFPFDEPRESRVSLWAADHAGNKANAPLRWRLRWRNFRADKLNASDNFLAEIQARFGMQAPPTAAATPLAVFQWVNVELREQNHQRIAQAASQTGPYQLWSGTFLRAPGKTMAGFGEHRTYFHNGQEISQGYHLGIDLADVERSPVPAAAGGVVRLAENLGIYGNCVIVDHGQGLSTLYGHLSQMGVTVGQTVEMGQELGLSGATGLALGDHLHFSVMVDGIFVVPTEWWDPHWIQDNVLYHYEESGLPTPLATPAGGKAAGQPQAAPTVK</sequence>
<organism evidence="5 6">
    <name type="scientific">Desulfarculus baarsii (strain ATCC 33931 / DSM 2075 / LMG 7858 / VKM B-1802 / 2st14)</name>
    <dbReference type="NCBI Taxonomy" id="644282"/>
    <lineage>
        <taxon>Bacteria</taxon>
        <taxon>Pseudomonadati</taxon>
        <taxon>Thermodesulfobacteriota</taxon>
        <taxon>Desulfarculia</taxon>
        <taxon>Desulfarculales</taxon>
        <taxon>Desulfarculaceae</taxon>
        <taxon>Desulfarculus</taxon>
    </lineage>
</organism>
<dbReference type="Proteomes" id="UP000009047">
    <property type="component" value="Chromosome"/>
</dbReference>
<dbReference type="PANTHER" id="PTHR21666:SF289">
    <property type="entry name" value="L-ALA--D-GLU ENDOPEPTIDASE"/>
    <property type="match status" value="1"/>
</dbReference>
<dbReference type="Gene3D" id="2.70.70.10">
    <property type="entry name" value="Glucose Permease (Domain IIA)"/>
    <property type="match status" value="1"/>
</dbReference>
<gene>
    <name evidence="5" type="ordered locus">Deba_1239</name>
</gene>
<evidence type="ECO:0000256" key="3">
    <source>
        <dbReference type="SAM" id="Phobius"/>
    </source>
</evidence>
<dbReference type="eggNOG" id="COG0739">
    <property type="taxonomic scope" value="Bacteria"/>
</dbReference>
<dbReference type="InterPro" id="IPR011055">
    <property type="entry name" value="Dup_hybrid_motif"/>
</dbReference>
<evidence type="ECO:0000259" key="4">
    <source>
        <dbReference type="Pfam" id="PF01551"/>
    </source>
</evidence>
<dbReference type="SUPFAM" id="SSF51261">
    <property type="entry name" value="Duplicated hybrid motif"/>
    <property type="match status" value="1"/>
</dbReference>
<dbReference type="InterPro" id="IPR016047">
    <property type="entry name" value="M23ase_b-sheet_dom"/>
</dbReference>
<evidence type="ECO:0000313" key="5">
    <source>
        <dbReference type="EMBL" id="ADK84607.1"/>
    </source>
</evidence>
<dbReference type="GO" id="GO:0004222">
    <property type="term" value="F:metalloendopeptidase activity"/>
    <property type="evidence" value="ECO:0007669"/>
    <property type="project" value="TreeGrafter"/>
</dbReference>
<keyword evidence="3" id="KW-0812">Transmembrane</keyword>
<name>E1QFZ7_DESB2</name>
<dbReference type="CDD" id="cd12797">
    <property type="entry name" value="M23_peptidase"/>
    <property type="match status" value="1"/>
</dbReference>
<feature type="compositionally biased region" description="Low complexity" evidence="2">
    <location>
        <begin position="451"/>
        <end position="469"/>
    </location>
</feature>
<proteinExistence type="predicted"/>
<keyword evidence="3" id="KW-1133">Transmembrane helix</keyword>
<dbReference type="HOGENOM" id="CLU_048239_0_0_7"/>
<dbReference type="KEGG" id="dbr:Deba_1239"/>
<reference evidence="5 6" key="1">
    <citation type="journal article" date="2010" name="Stand. Genomic Sci.">
        <title>Complete genome sequence of Desulfarculus baarsii type strain (2st14).</title>
        <authorList>
            <person name="Sun H."/>
            <person name="Spring S."/>
            <person name="Lapidus A."/>
            <person name="Davenport K."/>
            <person name="Del Rio T.G."/>
            <person name="Tice H."/>
            <person name="Nolan M."/>
            <person name="Copeland A."/>
            <person name="Cheng J.F."/>
            <person name="Lucas S."/>
            <person name="Tapia R."/>
            <person name="Goodwin L."/>
            <person name="Pitluck S."/>
            <person name="Ivanova N."/>
            <person name="Pagani I."/>
            <person name="Mavromatis K."/>
            <person name="Ovchinnikova G."/>
            <person name="Pati A."/>
            <person name="Chen A."/>
            <person name="Palaniappan K."/>
            <person name="Hauser L."/>
            <person name="Chang Y.J."/>
            <person name="Jeffries C.D."/>
            <person name="Detter J.C."/>
            <person name="Han C."/>
            <person name="Rohde M."/>
            <person name="Brambilla E."/>
            <person name="Goker M."/>
            <person name="Woyke T."/>
            <person name="Bristow J."/>
            <person name="Eisen J.A."/>
            <person name="Markowitz V."/>
            <person name="Hugenholtz P."/>
            <person name="Kyrpides N.C."/>
            <person name="Klenk H.P."/>
            <person name="Land M."/>
        </authorList>
    </citation>
    <scope>NUCLEOTIDE SEQUENCE [LARGE SCALE GENOMIC DNA]</scope>
    <source>
        <strain evidence="6">ATCC 33931 / DSM 2075 / LMG 7858 / VKM B-1802 / 2st14</strain>
    </source>
</reference>
<keyword evidence="3" id="KW-0472">Membrane</keyword>
<dbReference type="AlphaFoldDB" id="E1QFZ7"/>
<dbReference type="InterPro" id="IPR050570">
    <property type="entry name" value="Cell_wall_metabolism_enzyme"/>
</dbReference>
<feature type="region of interest" description="Disordered" evidence="2">
    <location>
        <begin position="450"/>
        <end position="469"/>
    </location>
</feature>
<evidence type="ECO:0000313" key="6">
    <source>
        <dbReference type="Proteomes" id="UP000009047"/>
    </source>
</evidence>
<accession>E1QFZ7</accession>
<evidence type="ECO:0000256" key="1">
    <source>
        <dbReference type="ARBA" id="ARBA00022729"/>
    </source>
</evidence>
<dbReference type="PANTHER" id="PTHR21666">
    <property type="entry name" value="PEPTIDASE-RELATED"/>
    <property type="match status" value="1"/>
</dbReference>
<dbReference type="Pfam" id="PF01551">
    <property type="entry name" value="Peptidase_M23"/>
    <property type="match status" value="1"/>
</dbReference>
<evidence type="ECO:0000256" key="2">
    <source>
        <dbReference type="SAM" id="MobiDB-lite"/>
    </source>
</evidence>
<dbReference type="RefSeq" id="WP_013258061.1">
    <property type="nucleotide sequence ID" value="NC_014365.1"/>
</dbReference>
<protein>
    <submittedName>
        <fullName evidence="5">Peptidase M23</fullName>
    </submittedName>
</protein>
<feature type="transmembrane region" description="Helical" evidence="3">
    <location>
        <begin position="7"/>
        <end position="27"/>
    </location>
</feature>
<keyword evidence="6" id="KW-1185">Reference proteome</keyword>
<keyword evidence="1" id="KW-0732">Signal</keyword>